<accession>A0A1X2H3R1</accession>
<keyword evidence="6" id="KW-0675">Receptor</keyword>
<evidence type="ECO:0000256" key="4">
    <source>
        <dbReference type="ARBA" id="ARBA00023040"/>
    </source>
</evidence>
<evidence type="ECO:0000256" key="5">
    <source>
        <dbReference type="ARBA" id="ARBA00023136"/>
    </source>
</evidence>
<dbReference type="EMBL" id="MCGN01000009">
    <property type="protein sequence ID" value="ORY93044.1"/>
    <property type="molecule type" value="Genomic_DNA"/>
</dbReference>
<feature type="transmembrane region" description="Helical" evidence="10">
    <location>
        <begin position="155"/>
        <end position="174"/>
    </location>
</feature>
<keyword evidence="3 10" id="KW-1133">Transmembrane helix</keyword>
<dbReference type="InterPro" id="IPR017978">
    <property type="entry name" value="GPCR_3_C"/>
</dbReference>
<feature type="transmembrane region" description="Helical" evidence="10">
    <location>
        <begin position="84"/>
        <end position="105"/>
    </location>
</feature>
<evidence type="ECO:0000256" key="6">
    <source>
        <dbReference type="ARBA" id="ARBA00023170"/>
    </source>
</evidence>
<keyword evidence="13" id="KW-1185">Reference proteome</keyword>
<dbReference type="Proteomes" id="UP000242180">
    <property type="component" value="Unassembled WGS sequence"/>
</dbReference>
<dbReference type="InParanoid" id="A0A1X2H3R1"/>
<evidence type="ECO:0000256" key="8">
    <source>
        <dbReference type="ARBA" id="ARBA00023224"/>
    </source>
</evidence>
<keyword evidence="8" id="KW-0807">Transducer</keyword>
<comment type="caution">
    <text evidence="12">The sequence shown here is derived from an EMBL/GenBank/DDBJ whole genome shotgun (WGS) entry which is preliminary data.</text>
</comment>
<dbReference type="AlphaFoldDB" id="A0A1X2H3R1"/>
<gene>
    <name evidence="12" type="ORF">BCR43DRAFT_507499</name>
</gene>
<dbReference type="PROSITE" id="PS50259">
    <property type="entry name" value="G_PROTEIN_RECEP_F3_4"/>
    <property type="match status" value="1"/>
</dbReference>
<evidence type="ECO:0000256" key="3">
    <source>
        <dbReference type="ARBA" id="ARBA00022989"/>
    </source>
</evidence>
<dbReference type="Pfam" id="PF00003">
    <property type="entry name" value="7tm_3"/>
    <property type="match status" value="1"/>
</dbReference>
<name>A0A1X2H3R1_SYNRA</name>
<dbReference type="PANTHER" id="PTHR10519:SF20">
    <property type="entry name" value="G-PROTEIN COUPLED RECEPTOR 156-RELATED"/>
    <property type="match status" value="1"/>
</dbReference>
<evidence type="ECO:0000313" key="13">
    <source>
        <dbReference type="Proteomes" id="UP000242180"/>
    </source>
</evidence>
<evidence type="ECO:0000256" key="9">
    <source>
        <dbReference type="SAM" id="MobiDB-lite"/>
    </source>
</evidence>
<dbReference type="PANTHER" id="PTHR10519">
    <property type="entry name" value="GABA-B RECEPTOR"/>
    <property type="match status" value="1"/>
</dbReference>
<keyword evidence="7" id="KW-0325">Glycoprotein</keyword>
<evidence type="ECO:0000256" key="1">
    <source>
        <dbReference type="ARBA" id="ARBA00004141"/>
    </source>
</evidence>
<evidence type="ECO:0000313" key="12">
    <source>
        <dbReference type="EMBL" id="ORY93044.1"/>
    </source>
</evidence>
<reference evidence="12 13" key="1">
    <citation type="submission" date="2016-07" db="EMBL/GenBank/DDBJ databases">
        <title>Pervasive Adenine N6-methylation of Active Genes in Fungi.</title>
        <authorList>
            <consortium name="DOE Joint Genome Institute"/>
            <person name="Mondo S.J."/>
            <person name="Dannebaum R.O."/>
            <person name="Kuo R.C."/>
            <person name="Labutti K."/>
            <person name="Haridas S."/>
            <person name="Kuo A."/>
            <person name="Salamov A."/>
            <person name="Ahrendt S.R."/>
            <person name="Lipzen A."/>
            <person name="Sullivan W."/>
            <person name="Andreopoulos W.B."/>
            <person name="Clum A."/>
            <person name="Lindquist E."/>
            <person name="Daum C."/>
            <person name="Ramamoorthy G.K."/>
            <person name="Gryganskyi A."/>
            <person name="Culley D."/>
            <person name="Magnuson J.K."/>
            <person name="James T.Y."/>
            <person name="O'Malley M.A."/>
            <person name="Stajich J.E."/>
            <person name="Spatafora J.W."/>
            <person name="Visel A."/>
            <person name="Grigoriev I.V."/>
        </authorList>
    </citation>
    <scope>NUCLEOTIDE SEQUENCE [LARGE SCALE GENOMIC DNA]</scope>
    <source>
        <strain evidence="12 13">NRRL 2496</strain>
    </source>
</reference>
<evidence type="ECO:0000256" key="10">
    <source>
        <dbReference type="SAM" id="Phobius"/>
    </source>
</evidence>
<keyword evidence="5 10" id="KW-0472">Membrane</keyword>
<organism evidence="12 13">
    <name type="scientific">Syncephalastrum racemosum</name>
    <name type="common">Filamentous fungus</name>
    <dbReference type="NCBI Taxonomy" id="13706"/>
    <lineage>
        <taxon>Eukaryota</taxon>
        <taxon>Fungi</taxon>
        <taxon>Fungi incertae sedis</taxon>
        <taxon>Mucoromycota</taxon>
        <taxon>Mucoromycotina</taxon>
        <taxon>Mucoromycetes</taxon>
        <taxon>Mucorales</taxon>
        <taxon>Syncephalastraceae</taxon>
        <taxon>Syncephalastrum</taxon>
    </lineage>
</organism>
<comment type="subcellular location">
    <subcellularLocation>
        <location evidence="1">Membrane</location>
        <topology evidence="1">Multi-pass membrane protein</topology>
    </subcellularLocation>
</comment>
<dbReference type="GO" id="GO:0004965">
    <property type="term" value="F:G protein-coupled GABA receptor activity"/>
    <property type="evidence" value="ECO:0007669"/>
    <property type="project" value="InterPro"/>
</dbReference>
<evidence type="ECO:0000256" key="2">
    <source>
        <dbReference type="ARBA" id="ARBA00022692"/>
    </source>
</evidence>
<keyword evidence="2 10" id="KW-0812">Transmembrane</keyword>
<proteinExistence type="predicted"/>
<dbReference type="InterPro" id="IPR002455">
    <property type="entry name" value="GPCR3_GABA-B"/>
</dbReference>
<feature type="domain" description="G-protein coupled receptors family 3 profile" evidence="11">
    <location>
        <begin position="48"/>
        <end position="183"/>
    </location>
</feature>
<protein>
    <recommendedName>
        <fullName evidence="11">G-protein coupled receptors family 3 profile domain-containing protein</fullName>
    </recommendedName>
</protein>
<feature type="transmembrane region" description="Helical" evidence="10">
    <location>
        <begin position="125"/>
        <end position="143"/>
    </location>
</feature>
<feature type="transmembrane region" description="Helical" evidence="10">
    <location>
        <begin position="40"/>
        <end position="64"/>
    </location>
</feature>
<dbReference type="STRING" id="13706.A0A1X2H3R1"/>
<dbReference type="GO" id="GO:0038039">
    <property type="term" value="C:G protein-coupled receptor heterodimeric complex"/>
    <property type="evidence" value="ECO:0007669"/>
    <property type="project" value="TreeGrafter"/>
</dbReference>
<feature type="region of interest" description="Disordered" evidence="9">
    <location>
        <begin position="274"/>
        <end position="294"/>
    </location>
</feature>
<evidence type="ECO:0000256" key="7">
    <source>
        <dbReference type="ARBA" id="ARBA00023180"/>
    </source>
</evidence>
<feature type="region of interest" description="Disordered" evidence="9">
    <location>
        <begin position="226"/>
        <end position="253"/>
    </location>
</feature>
<sequence length="346" mass="38854">MARSIENIIAKLLTLHRINQNIYIQYRCYISDKTLIRTTAFAFTAIALLLATWLSVTTVDFATIPVTSGDYFIQCDYSGSGSVALNIFVTLVSASMIAFGMVLSLRTRSLRVVARESMFSEAKQLHLTTYNIFFASLIGFIVFNTPTSDYFTRHFLTAALIVWGSTVSLLLLFLPKLHALFKRSSGIVSHNCSKATNNSQDNAEDQYQQQSTLMSINRMIATNNISGLQTDSPIGTSRSPDGTAVETSSSLQLGQRYQSAPVYRRVRLSRNRINADNTEGEDEADSMEVHEEKSHRGRVFPYTCATIANEEEGHVLKVHGSQCHDLLLQVENTEELHRWVAWFNER</sequence>
<dbReference type="GO" id="GO:0007214">
    <property type="term" value="P:gamma-aminobutyric acid signaling pathway"/>
    <property type="evidence" value="ECO:0007669"/>
    <property type="project" value="TreeGrafter"/>
</dbReference>
<keyword evidence="4" id="KW-0297">G-protein coupled receptor</keyword>
<evidence type="ECO:0000259" key="11">
    <source>
        <dbReference type="PROSITE" id="PS50259"/>
    </source>
</evidence>